<sequence length="129" mass="13949">MYARIQELSRTYRLRRRIVQSAGGALLGAGALAGVVQMHGFLQGGTAVVAPSPAVASRVVEVPTRLPSPSETLPSETPPPGQAEMDAFFAAGYSWPDAERLARLWHYRDPTDAKVEAGRRLLAGKRLPR</sequence>
<gene>
    <name evidence="2" type="ORF">KOI35_31835</name>
</gene>
<comment type="caution">
    <text evidence="2">The sequence shown here is derived from an EMBL/GenBank/DDBJ whole genome shotgun (WGS) entry which is preliminary data.</text>
</comment>
<reference evidence="2 3" key="1">
    <citation type="submission" date="2021-06" db="EMBL/GenBank/DDBJ databases">
        <title>Actinoplanes lichenicola sp. nov., and Actinoplanes ovalisporus sp. nov., isolated from lichen in Thailand.</title>
        <authorList>
            <person name="Saeng-In P."/>
            <person name="Kanchanasin P."/>
            <person name="Yuki M."/>
            <person name="Kudo T."/>
            <person name="Ohkuma M."/>
            <person name="Phongsopitanun W."/>
            <person name="Tanasupawat S."/>
        </authorList>
    </citation>
    <scope>NUCLEOTIDE SEQUENCE [LARGE SCALE GENOMIC DNA]</scope>
    <source>
        <strain evidence="2 3">NBRC 110975</strain>
    </source>
</reference>
<evidence type="ECO:0000313" key="3">
    <source>
        <dbReference type="Proteomes" id="UP001519654"/>
    </source>
</evidence>
<proteinExistence type="predicted"/>
<organism evidence="2 3">
    <name type="scientific">Paractinoplanes bogorensis</name>
    <dbReference type="NCBI Taxonomy" id="1610840"/>
    <lineage>
        <taxon>Bacteria</taxon>
        <taxon>Bacillati</taxon>
        <taxon>Actinomycetota</taxon>
        <taxon>Actinomycetes</taxon>
        <taxon>Micromonosporales</taxon>
        <taxon>Micromonosporaceae</taxon>
        <taxon>Paractinoplanes</taxon>
    </lineage>
</organism>
<evidence type="ECO:0000313" key="2">
    <source>
        <dbReference type="EMBL" id="MBU2668111.1"/>
    </source>
</evidence>
<dbReference type="RefSeq" id="WP_215792356.1">
    <property type="nucleotide sequence ID" value="NZ_JAHKKG010000010.1"/>
</dbReference>
<name>A0ABS5YXF6_9ACTN</name>
<dbReference type="Proteomes" id="UP001519654">
    <property type="component" value="Unassembled WGS sequence"/>
</dbReference>
<keyword evidence="3" id="KW-1185">Reference proteome</keyword>
<dbReference type="EMBL" id="JAHKKG010000010">
    <property type="protein sequence ID" value="MBU2668111.1"/>
    <property type="molecule type" value="Genomic_DNA"/>
</dbReference>
<feature type="compositionally biased region" description="Low complexity" evidence="1">
    <location>
        <begin position="63"/>
        <end position="75"/>
    </location>
</feature>
<accession>A0ABS5YXF6</accession>
<protein>
    <submittedName>
        <fullName evidence="2">Uncharacterized protein</fullName>
    </submittedName>
</protein>
<evidence type="ECO:0000256" key="1">
    <source>
        <dbReference type="SAM" id="MobiDB-lite"/>
    </source>
</evidence>
<feature type="region of interest" description="Disordered" evidence="1">
    <location>
        <begin position="63"/>
        <end position="82"/>
    </location>
</feature>